<gene>
    <name evidence="1" type="ORF">WG66_5596</name>
</gene>
<dbReference type="AlphaFoldDB" id="A0A0W0FZQ3"/>
<proteinExistence type="predicted"/>
<protein>
    <submittedName>
        <fullName evidence="1">Uncharacterized protein</fullName>
    </submittedName>
</protein>
<dbReference type="EMBL" id="LATX01001424">
    <property type="protein sequence ID" value="KTB41804.1"/>
    <property type="molecule type" value="Genomic_DNA"/>
</dbReference>
<organism evidence="1 2">
    <name type="scientific">Moniliophthora roreri</name>
    <name type="common">Frosty pod rot fungus</name>
    <name type="synonym">Monilia roreri</name>
    <dbReference type="NCBI Taxonomy" id="221103"/>
    <lineage>
        <taxon>Eukaryota</taxon>
        <taxon>Fungi</taxon>
        <taxon>Dikarya</taxon>
        <taxon>Basidiomycota</taxon>
        <taxon>Agaricomycotina</taxon>
        <taxon>Agaricomycetes</taxon>
        <taxon>Agaricomycetidae</taxon>
        <taxon>Agaricales</taxon>
        <taxon>Marasmiineae</taxon>
        <taxon>Marasmiaceae</taxon>
        <taxon>Moniliophthora</taxon>
    </lineage>
</organism>
<sequence length="102" mass="11232">MLLFTPSSCSPVAIQWNGEAANSISNPSTHVSLPSSLSFRQRKEMLPEHPDYAVAGVARHAKKSRIKNVDKGKEELEGTPSMVGESAEEEDVEKRACRWGCF</sequence>
<comment type="caution">
    <text evidence="1">The sequence shown here is derived from an EMBL/GenBank/DDBJ whole genome shotgun (WGS) entry which is preliminary data.</text>
</comment>
<name>A0A0W0FZQ3_MONRR</name>
<dbReference type="Proteomes" id="UP000054988">
    <property type="component" value="Unassembled WGS sequence"/>
</dbReference>
<reference evidence="1 2" key="1">
    <citation type="submission" date="2015-12" db="EMBL/GenBank/DDBJ databases">
        <title>Draft genome sequence of Moniliophthora roreri, the causal agent of frosty pod rot of cacao.</title>
        <authorList>
            <person name="Aime M.C."/>
            <person name="Diaz-Valderrama J.R."/>
            <person name="Kijpornyongpan T."/>
            <person name="Phillips-Mora W."/>
        </authorList>
    </citation>
    <scope>NUCLEOTIDE SEQUENCE [LARGE SCALE GENOMIC DNA]</scope>
    <source>
        <strain evidence="1 2">MCA 2952</strain>
    </source>
</reference>
<accession>A0A0W0FZQ3</accession>
<evidence type="ECO:0000313" key="1">
    <source>
        <dbReference type="EMBL" id="KTB41804.1"/>
    </source>
</evidence>
<evidence type="ECO:0000313" key="2">
    <source>
        <dbReference type="Proteomes" id="UP000054988"/>
    </source>
</evidence>